<feature type="region of interest" description="Disordered" evidence="1">
    <location>
        <begin position="1"/>
        <end position="55"/>
    </location>
</feature>
<proteinExistence type="predicted"/>
<reference evidence="2 3" key="1">
    <citation type="submission" date="2021-03" db="EMBL/GenBank/DDBJ databases">
        <title>Caproiciproducens sp. nov. isolated from feces of cow.</title>
        <authorList>
            <person name="Choi J.-Y."/>
        </authorList>
    </citation>
    <scope>NUCLEOTIDE SEQUENCE [LARGE SCALE GENOMIC DNA]</scope>
    <source>
        <strain evidence="2 3">AGMB10547</strain>
    </source>
</reference>
<feature type="compositionally biased region" description="Polar residues" evidence="1">
    <location>
        <begin position="38"/>
        <end position="55"/>
    </location>
</feature>
<evidence type="ECO:0000313" key="3">
    <source>
        <dbReference type="Proteomes" id="UP000719942"/>
    </source>
</evidence>
<organism evidence="2 3">
    <name type="scientific">Caproiciproducens faecalis</name>
    <dbReference type="NCBI Taxonomy" id="2820301"/>
    <lineage>
        <taxon>Bacteria</taxon>
        <taxon>Bacillati</taxon>
        <taxon>Bacillota</taxon>
        <taxon>Clostridia</taxon>
        <taxon>Eubacteriales</taxon>
        <taxon>Acutalibacteraceae</taxon>
        <taxon>Caproiciproducens</taxon>
    </lineage>
</organism>
<keyword evidence="3" id="KW-1185">Reference proteome</keyword>
<comment type="caution">
    <text evidence="2">The sequence shown here is derived from an EMBL/GenBank/DDBJ whole genome shotgun (WGS) entry which is preliminary data.</text>
</comment>
<gene>
    <name evidence="2" type="ORF">J5W02_12495</name>
</gene>
<dbReference type="EMBL" id="JAGFNZ010000005">
    <property type="protein sequence ID" value="MBW7573630.1"/>
    <property type="molecule type" value="Genomic_DNA"/>
</dbReference>
<dbReference type="Proteomes" id="UP000719942">
    <property type="component" value="Unassembled WGS sequence"/>
</dbReference>
<feature type="compositionally biased region" description="Acidic residues" evidence="1">
    <location>
        <begin position="17"/>
        <end position="26"/>
    </location>
</feature>
<evidence type="ECO:0000313" key="2">
    <source>
        <dbReference type="EMBL" id="MBW7573630.1"/>
    </source>
</evidence>
<feature type="compositionally biased region" description="Basic and acidic residues" evidence="1">
    <location>
        <begin position="27"/>
        <end position="37"/>
    </location>
</feature>
<name>A0ABS7DQR4_9FIRM</name>
<accession>A0ABS7DQR4</accession>
<sequence length="55" mass="6434">MNSPYCGWNKNDKDDSAETGDYDFMEYNDKDKSKNGSEEWNSYKNSVQNNAKQQN</sequence>
<evidence type="ECO:0000256" key="1">
    <source>
        <dbReference type="SAM" id="MobiDB-lite"/>
    </source>
</evidence>
<protein>
    <submittedName>
        <fullName evidence="2">Uncharacterized protein</fullName>
    </submittedName>
</protein>
<dbReference type="RefSeq" id="WP_219966034.1">
    <property type="nucleotide sequence ID" value="NZ_JAGFNZ010000005.1"/>
</dbReference>